<proteinExistence type="inferred from homology"/>
<dbReference type="GO" id="GO:0030170">
    <property type="term" value="F:pyridoxal phosphate binding"/>
    <property type="evidence" value="ECO:0007669"/>
    <property type="project" value="InterPro"/>
</dbReference>
<keyword evidence="5" id="KW-0663">Pyridoxal phosphate</keyword>
<dbReference type="GO" id="GO:0031071">
    <property type="term" value="F:cysteine desulfurase activity"/>
    <property type="evidence" value="ECO:0007669"/>
    <property type="project" value="UniProtKB-EC"/>
</dbReference>
<evidence type="ECO:0000313" key="10">
    <source>
        <dbReference type="Proteomes" id="UP000224563"/>
    </source>
</evidence>
<dbReference type="SUPFAM" id="SSF53383">
    <property type="entry name" value="PLP-dependent transferases"/>
    <property type="match status" value="1"/>
</dbReference>
<dbReference type="InterPro" id="IPR000192">
    <property type="entry name" value="Aminotrans_V_dom"/>
</dbReference>
<evidence type="ECO:0000256" key="5">
    <source>
        <dbReference type="ARBA" id="ARBA00022898"/>
    </source>
</evidence>
<dbReference type="PANTHER" id="PTHR43586:SF8">
    <property type="entry name" value="CYSTEINE DESULFURASE 1, CHLOROPLASTIC"/>
    <property type="match status" value="1"/>
</dbReference>
<evidence type="ECO:0000259" key="8">
    <source>
        <dbReference type="Pfam" id="PF00266"/>
    </source>
</evidence>
<dbReference type="InterPro" id="IPR010970">
    <property type="entry name" value="Cys_dSase_SufS"/>
</dbReference>
<evidence type="ECO:0000256" key="1">
    <source>
        <dbReference type="ARBA" id="ARBA00001933"/>
    </source>
</evidence>
<comment type="similarity">
    <text evidence="2">Belongs to the class-V pyridoxal-phosphate-dependent aminotransferase family. Csd subfamily.</text>
</comment>
<dbReference type="Gene3D" id="3.90.1150.10">
    <property type="entry name" value="Aspartate Aminotransferase, domain 1"/>
    <property type="match status" value="1"/>
</dbReference>
<comment type="cofactor">
    <cofactor evidence="1 7">
        <name>pyridoxal 5'-phosphate</name>
        <dbReference type="ChEBI" id="CHEBI:597326"/>
    </cofactor>
</comment>
<comment type="caution">
    <text evidence="9">The sequence shown here is derived from an EMBL/GenBank/DDBJ whole genome shotgun (WGS) entry which is preliminary data.</text>
</comment>
<protein>
    <recommendedName>
        <fullName evidence="3">cysteine desulfurase</fullName>
        <ecNumber evidence="3">2.8.1.7</ecNumber>
    </recommendedName>
</protein>
<evidence type="ECO:0000256" key="7">
    <source>
        <dbReference type="RuleBase" id="RU004504"/>
    </source>
</evidence>
<accession>A0A2G3E3N9</accession>
<comment type="catalytic activity">
    <reaction evidence="6">
        <text>(sulfur carrier)-H + L-cysteine = (sulfur carrier)-SH + L-alanine</text>
        <dbReference type="Rhea" id="RHEA:43892"/>
        <dbReference type="Rhea" id="RHEA-COMP:14737"/>
        <dbReference type="Rhea" id="RHEA-COMP:14739"/>
        <dbReference type="ChEBI" id="CHEBI:29917"/>
        <dbReference type="ChEBI" id="CHEBI:35235"/>
        <dbReference type="ChEBI" id="CHEBI:57972"/>
        <dbReference type="ChEBI" id="CHEBI:64428"/>
        <dbReference type="EC" id="2.8.1.7"/>
    </reaction>
</comment>
<dbReference type="Pfam" id="PF00266">
    <property type="entry name" value="Aminotran_5"/>
    <property type="match status" value="1"/>
</dbReference>
<dbReference type="EMBL" id="PDYG01000024">
    <property type="protein sequence ID" value="PHU37896.1"/>
    <property type="molecule type" value="Genomic_DNA"/>
</dbReference>
<evidence type="ECO:0000256" key="6">
    <source>
        <dbReference type="ARBA" id="ARBA00050776"/>
    </source>
</evidence>
<dbReference type="CDD" id="cd06453">
    <property type="entry name" value="SufS_like"/>
    <property type="match status" value="1"/>
</dbReference>
<evidence type="ECO:0000256" key="3">
    <source>
        <dbReference type="ARBA" id="ARBA00012239"/>
    </source>
</evidence>
<dbReference type="InterPro" id="IPR015421">
    <property type="entry name" value="PyrdxlP-dep_Trfase_major"/>
</dbReference>
<dbReference type="InterPro" id="IPR020578">
    <property type="entry name" value="Aminotrans_V_PyrdxlP_BS"/>
</dbReference>
<keyword evidence="4" id="KW-0808">Transferase</keyword>
<dbReference type="EC" id="2.8.1.7" evidence="3"/>
<dbReference type="InterPro" id="IPR015422">
    <property type="entry name" value="PyrdxlP-dep_Trfase_small"/>
</dbReference>
<keyword evidence="10" id="KW-1185">Reference proteome</keyword>
<reference evidence="9 10" key="2">
    <citation type="submission" date="2017-10" db="EMBL/GenBank/DDBJ databases">
        <authorList>
            <person name="Banno H."/>
            <person name="Chua N.-H."/>
        </authorList>
    </citation>
    <scope>NUCLEOTIDE SEQUENCE [LARGE SCALE GENOMIC DNA]</scope>
    <source>
        <strain evidence="9 10">JK623</strain>
    </source>
</reference>
<reference evidence="9 10" key="1">
    <citation type="submission" date="2017-10" db="EMBL/GenBank/DDBJ databases">
        <title>Resolving the taxonomy of Roseburia spp., Eubacterium rectale and Agathobacter spp. through phylogenomic analysis.</title>
        <authorList>
            <person name="Sheridan P.O."/>
            <person name="Walker A.W."/>
            <person name="Duncan S.H."/>
            <person name="Scott K.P."/>
            <person name="Toole P.W.O."/>
            <person name="Luis P."/>
            <person name="Flint H.J."/>
        </authorList>
    </citation>
    <scope>NUCLEOTIDE SEQUENCE [LARGE SCALE GENOMIC DNA]</scope>
    <source>
        <strain evidence="9 10">JK623</strain>
    </source>
</reference>
<feature type="domain" description="Aminotransferase class V" evidence="8">
    <location>
        <begin position="145"/>
        <end position="507"/>
    </location>
</feature>
<dbReference type="Proteomes" id="UP000224563">
    <property type="component" value="Unassembled WGS sequence"/>
</dbReference>
<dbReference type="RefSeq" id="WP_099385924.1">
    <property type="nucleotide sequence ID" value="NZ_JANSWH010000086.1"/>
</dbReference>
<evidence type="ECO:0000313" key="9">
    <source>
        <dbReference type="EMBL" id="PHU37896.1"/>
    </source>
</evidence>
<organism evidence="9 10">
    <name type="scientific">Agathobacter ruminis</name>
    <dbReference type="NCBI Taxonomy" id="1712665"/>
    <lineage>
        <taxon>Bacteria</taxon>
        <taxon>Bacillati</taxon>
        <taxon>Bacillota</taxon>
        <taxon>Clostridia</taxon>
        <taxon>Lachnospirales</taxon>
        <taxon>Lachnospiraceae</taxon>
        <taxon>Agathobacter</taxon>
    </lineage>
</organism>
<dbReference type="Gene3D" id="3.40.640.10">
    <property type="entry name" value="Type I PLP-dependent aspartate aminotransferase-like (Major domain)"/>
    <property type="match status" value="1"/>
</dbReference>
<gene>
    <name evidence="9" type="ORF">CSX02_05495</name>
</gene>
<evidence type="ECO:0000256" key="2">
    <source>
        <dbReference type="ARBA" id="ARBA00010447"/>
    </source>
</evidence>
<sequence length="525" mass="57802">MMLDKSGIIKRLMLSNQKASAEIKALKGPEKPGLFAFQKHIHQYVLDKFLLDDEEGIQTDNINELAKKSVEKAGKLNPNEAALLDVSKHCGATSSYMTKKVLLYLALAEDLGVNLQKYDMSEIETTGELAALLYRETQASEHAFVYLDNAATAPVEDVVIDQINQRIVKCNANVHRGIYRLSEESTATYEKDRADVAVYLNATPNEIVFTSGATESLNQAARILSDFVSEGDEILTTVYEHHSNFLPWQQLALRKGATLIVATSAEDLESKLSDKTRIVAITHCSNVLGTYFDVKHICKKARETGAISVVDGAQAIAHSHPDLKEIDCDFYAFSGHKIGATTGIGVLYIKDCLIKKLNPSSFGGGMVKRCSIDDCTFEDAPYCFEAGTPNFVGATGLATALRHRSMREEDLFLKEQGLMKHLVKGLSEIKGLHLLSDAALHNQKQVCASFTVEGAHPYDIAMLLDKKGFAVRSGMHCAMPLMTHLGIEHAVRVSPSYRNTTEEIDRFLQALQEVLLICCRSDGTP</sequence>
<dbReference type="PROSITE" id="PS00595">
    <property type="entry name" value="AA_TRANSFER_CLASS_5"/>
    <property type="match status" value="1"/>
</dbReference>
<name>A0A2G3E3N9_9FIRM</name>
<evidence type="ECO:0000256" key="4">
    <source>
        <dbReference type="ARBA" id="ARBA00022679"/>
    </source>
</evidence>
<dbReference type="GO" id="GO:0006534">
    <property type="term" value="P:cysteine metabolic process"/>
    <property type="evidence" value="ECO:0007669"/>
    <property type="project" value="InterPro"/>
</dbReference>
<dbReference type="InterPro" id="IPR015424">
    <property type="entry name" value="PyrdxlP-dep_Trfase"/>
</dbReference>
<dbReference type="AlphaFoldDB" id="A0A2G3E3N9"/>
<dbReference type="PANTHER" id="PTHR43586">
    <property type="entry name" value="CYSTEINE DESULFURASE"/>
    <property type="match status" value="1"/>
</dbReference>